<proteinExistence type="predicted"/>
<evidence type="ECO:0000313" key="1">
    <source>
        <dbReference type="EMBL" id="MFD0949194.1"/>
    </source>
</evidence>
<comment type="caution">
    <text evidence="1">The sequence shown here is derived from an EMBL/GenBank/DDBJ whole genome shotgun (WGS) entry which is preliminary data.</text>
</comment>
<organism evidence="1 2">
    <name type="scientific">Paraperlucidibaca wandonensis</name>
    <dbReference type="NCBI Taxonomy" id="1268273"/>
    <lineage>
        <taxon>Bacteria</taxon>
        <taxon>Pseudomonadati</taxon>
        <taxon>Pseudomonadota</taxon>
        <taxon>Gammaproteobacteria</taxon>
        <taxon>Moraxellales</taxon>
        <taxon>Moraxellaceae</taxon>
        <taxon>Paraperlucidibaca</taxon>
    </lineage>
</organism>
<accession>A0ABW3HHR8</accession>
<protein>
    <submittedName>
        <fullName evidence="1">Uncharacterized protein</fullName>
    </submittedName>
</protein>
<reference evidence="2" key="1">
    <citation type="journal article" date="2019" name="Int. J. Syst. Evol. Microbiol.">
        <title>The Global Catalogue of Microorganisms (GCM) 10K type strain sequencing project: providing services to taxonomists for standard genome sequencing and annotation.</title>
        <authorList>
            <consortium name="The Broad Institute Genomics Platform"/>
            <consortium name="The Broad Institute Genome Sequencing Center for Infectious Disease"/>
            <person name="Wu L."/>
            <person name="Ma J."/>
        </authorList>
    </citation>
    <scope>NUCLEOTIDE SEQUENCE [LARGE SCALE GENOMIC DNA]</scope>
    <source>
        <strain evidence="2">CCUG 63419</strain>
    </source>
</reference>
<dbReference type="Proteomes" id="UP001597044">
    <property type="component" value="Unassembled WGS sequence"/>
</dbReference>
<sequence>MIGNVYPVEDTGWSVLEVGELDRASFSLQVQGYQISNRAGDSVGNLFSTLNAAVEAAKGLACSENGQSSA</sequence>
<gene>
    <name evidence="1" type="ORF">ACFQ0F_02110</name>
</gene>
<name>A0ABW3HHR8_9GAMM</name>
<dbReference type="RefSeq" id="WP_340675357.1">
    <property type="nucleotide sequence ID" value="NZ_JBHTIT010000001.1"/>
</dbReference>
<dbReference type="EMBL" id="JBHTIT010000001">
    <property type="protein sequence ID" value="MFD0949194.1"/>
    <property type="molecule type" value="Genomic_DNA"/>
</dbReference>
<evidence type="ECO:0000313" key="2">
    <source>
        <dbReference type="Proteomes" id="UP001597044"/>
    </source>
</evidence>
<keyword evidence="2" id="KW-1185">Reference proteome</keyword>